<evidence type="ECO:0000256" key="1">
    <source>
        <dbReference type="SAM" id="MobiDB-lite"/>
    </source>
</evidence>
<dbReference type="EMBL" id="JAVRFE010000104">
    <property type="protein sequence ID" value="MDT0461219.1"/>
    <property type="molecule type" value="Genomic_DNA"/>
</dbReference>
<feature type="compositionally biased region" description="Basic and acidic residues" evidence="1">
    <location>
        <begin position="245"/>
        <end position="255"/>
    </location>
</feature>
<feature type="domain" description="LysM" evidence="2">
    <location>
        <begin position="186"/>
        <end position="233"/>
    </location>
</feature>
<evidence type="ECO:0000313" key="3">
    <source>
        <dbReference type="EMBL" id="MDT0461219.1"/>
    </source>
</evidence>
<protein>
    <submittedName>
        <fullName evidence="3">LysM peptidoglycan-binding domain-containing protein</fullName>
    </submittedName>
</protein>
<comment type="caution">
    <text evidence="3">The sequence shown here is derived from an EMBL/GenBank/DDBJ whole genome shotgun (WGS) entry which is preliminary data.</text>
</comment>
<evidence type="ECO:0000313" key="4">
    <source>
        <dbReference type="Proteomes" id="UP001180551"/>
    </source>
</evidence>
<gene>
    <name evidence="3" type="ORF">RM550_36895</name>
</gene>
<dbReference type="Proteomes" id="UP001180551">
    <property type="component" value="Unassembled WGS sequence"/>
</dbReference>
<accession>A0ABU2TK01</accession>
<evidence type="ECO:0000259" key="2">
    <source>
        <dbReference type="PROSITE" id="PS51782"/>
    </source>
</evidence>
<name>A0ABU2TK01_9ACTN</name>
<sequence>MAAPTGGKAGASLVRAALAIHQPPTDLGGSMGGRIGEVEFQFNPTQLQLGREAEWRTQAAVAYMRGAPPKFTGTRPATLQLEVFLDASGTPNSGKVQKQVELLLSCCEVTAQSVNSKRPSPPWVRFSWGSFNTVQFVAYVTSVSATYTLFNPTGEPIRATCTLSLTEVAMPTKGQNPTSGALSARRIHRTVAGDSLASLAWREYGDATRWRLIAEANEIDDPMRLRPGTELLLPAADEAPPEGSAEGRPEDRSEARPTGSSPSRPAHRPTGHPTGRPTAQEAAR</sequence>
<dbReference type="InterPro" id="IPR018392">
    <property type="entry name" value="LysM"/>
</dbReference>
<dbReference type="InterPro" id="IPR036779">
    <property type="entry name" value="LysM_dom_sf"/>
</dbReference>
<dbReference type="Pfam" id="PF01476">
    <property type="entry name" value="LysM"/>
    <property type="match status" value="1"/>
</dbReference>
<reference evidence="3" key="1">
    <citation type="submission" date="2024-05" db="EMBL/GenBank/DDBJ databases">
        <title>30 novel species of actinomycetes from the DSMZ collection.</title>
        <authorList>
            <person name="Nouioui I."/>
        </authorList>
    </citation>
    <scope>NUCLEOTIDE SEQUENCE</scope>
    <source>
        <strain evidence="3">DSM 41527</strain>
    </source>
</reference>
<proteinExistence type="predicted"/>
<keyword evidence="4" id="KW-1185">Reference proteome</keyword>
<dbReference type="PROSITE" id="PS51782">
    <property type="entry name" value="LYSM"/>
    <property type="match status" value="1"/>
</dbReference>
<dbReference type="InterPro" id="IPR045361">
    <property type="entry name" value="CIS_tube_prot_N"/>
</dbReference>
<organism evidence="3 4">
    <name type="scientific">Streptomyces mooreae</name>
    <dbReference type="NCBI Taxonomy" id="3075523"/>
    <lineage>
        <taxon>Bacteria</taxon>
        <taxon>Bacillati</taxon>
        <taxon>Actinomycetota</taxon>
        <taxon>Actinomycetes</taxon>
        <taxon>Kitasatosporales</taxon>
        <taxon>Streptomycetaceae</taxon>
        <taxon>Streptomyces</taxon>
    </lineage>
</organism>
<feature type="region of interest" description="Disordered" evidence="1">
    <location>
        <begin position="233"/>
        <end position="284"/>
    </location>
</feature>
<dbReference type="Gene3D" id="3.10.350.10">
    <property type="entry name" value="LysM domain"/>
    <property type="match status" value="1"/>
</dbReference>
<dbReference type="Pfam" id="PF19266">
    <property type="entry name" value="CIS_tube"/>
    <property type="match status" value="1"/>
</dbReference>